<keyword evidence="2" id="KW-1185">Reference proteome</keyword>
<dbReference type="EMBL" id="FZMP01000044">
    <property type="protein sequence ID" value="SNQ59814.1"/>
    <property type="molecule type" value="Genomic_DNA"/>
</dbReference>
<gene>
    <name evidence="1" type="ORF">MNV_1380001</name>
</gene>
<accession>A0A284VKL9</accession>
<evidence type="ECO:0000313" key="2">
    <source>
        <dbReference type="Proteomes" id="UP000218615"/>
    </source>
</evidence>
<name>A0A284VKL9_9EURY</name>
<dbReference type="AlphaFoldDB" id="A0A284VKL9"/>
<evidence type="ECO:0000313" key="1">
    <source>
        <dbReference type="EMBL" id="SNQ59814.1"/>
    </source>
</evidence>
<protein>
    <submittedName>
        <fullName evidence="1">Uncharacterized protein</fullName>
    </submittedName>
</protein>
<proteinExistence type="predicted"/>
<organism evidence="1 2">
    <name type="scientific">Candidatus Methanoperedens nitratireducens</name>
    <dbReference type="NCBI Taxonomy" id="1392998"/>
    <lineage>
        <taxon>Archaea</taxon>
        <taxon>Methanobacteriati</taxon>
        <taxon>Methanobacteriota</taxon>
        <taxon>Stenosarchaea group</taxon>
        <taxon>Methanomicrobia</taxon>
        <taxon>Methanosarcinales</taxon>
        <taxon>ANME-2 cluster</taxon>
        <taxon>Candidatus Methanoperedentaceae</taxon>
        <taxon>Candidatus Methanoperedens</taxon>
    </lineage>
</organism>
<reference evidence="2" key="1">
    <citation type="submission" date="2017-06" db="EMBL/GenBank/DDBJ databases">
        <authorList>
            <person name="Cremers G."/>
        </authorList>
    </citation>
    <scope>NUCLEOTIDE SEQUENCE [LARGE SCALE GENOMIC DNA]</scope>
</reference>
<dbReference type="Proteomes" id="UP000218615">
    <property type="component" value="Unassembled WGS sequence"/>
</dbReference>
<sequence>MRLKILRKLIENNEAELFFTGVAVNLLNLRPEICTLLLIKSPEWYKLQSQDMATKIEKLKKISYNKEFVRFTEVKDKNDFIYKVEYIEDENELLNSYSFYPNKMVPPGAAAFWLGYDLIKEILI</sequence>